<dbReference type="GO" id="GO:0044718">
    <property type="term" value="P:siderophore transmembrane transport"/>
    <property type="evidence" value="ECO:0007669"/>
    <property type="project" value="TreeGrafter"/>
</dbReference>
<dbReference type="InterPro" id="IPR037066">
    <property type="entry name" value="Plug_dom_sf"/>
</dbReference>
<dbReference type="Gene3D" id="2.170.130.10">
    <property type="entry name" value="TonB-dependent receptor, plug domain"/>
    <property type="match status" value="1"/>
</dbReference>
<evidence type="ECO:0000256" key="3">
    <source>
        <dbReference type="SAM" id="SignalP"/>
    </source>
</evidence>
<dbReference type="PATRIC" id="fig|997874.3.peg.3915"/>
<evidence type="ECO:0000256" key="2">
    <source>
        <dbReference type="PROSITE-ProRule" id="PRU01360"/>
    </source>
</evidence>
<dbReference type="InterPro" id="IPR023997">
    <property type="entry name" value="TonB-dep_OMP_SusC/RagA_CS"/>
</dbReference>
<keyword evidence="2" id="KW-1134">Transmembrane beta strand</keyword>
<dbReference type="PROSITE" id="PS52016">
    <property type="entry name" value="TONB_DEPENDENT_REC_3"/>
    <property type="match status" value="1"/>
</dbReference>
<comment type="subcellular location">
    <subcellularLocation>
        <location evidence="2">Cell outer membrane</location>
        <topology evidence="2">Multi-pass membrane protein</topology>
    </subcellularLocation>
</comment>
<dbReference type="InterPro" id="IPR008969">
    <property type="entry name" value="CarboxyPept-like_regulatory"/>
</dbReference>
<dbReference type="EMBL" id="AGXG01000083">
    <property type="protein sequence ID" value="EIY27571.1"/>
    <property type="molecule type" value="Genomic_DNA"/>
</dbReference>
<dbReference type="Proteomes" id="UP000003741">
    <property type="component" value="Unassembled WGS sequence"/>
</dbReference>
<keyword evidence="6" id="KW-1185">Reference proteome</keyword>
<evidence type="ECO:0000313" key="6">
    <source>
        <dbReference type="Proteomes" id="UP000003741"/>
    </source>
</evidence>
<evidence type="ECO:0000313" key="5">
    <source>
        <dbReference type="EMBL" id="EIY27571.1"/>
    </source>
</evidence>
<dbReference type="InterPro" id="IPR039426">
    <property type="entry name" value="TonB-dep_rcpt-like"/>
</dbReference>
<dbReference type="Pfam" id="PF13715">
    <property type="entry name" value="CarbopepD_reg_2"/>
    <property type="match status" value="1"/>
</dbReference>
<keyword evidence="2" id="KW-0812">Transmembrane</keyword>
<dbReference type="InterPro" id="IPR012910">
    <property type="entry name" value="Plug_dom"/>
</dbReference>
<keyword evidence="5" id="KW-0675">Receptor</keyword>
<dbReference type="HOGENOM" id="CLU_004317_3_1_10"/>
<dbReference type="Pfam" id="PF07715">
    <property type="entry name" value="Plug"/>
    <property type="match status" value="1"/>
</dbReference>
<reference evidence="5 6" key="1">
    <citation type="submission" date="2012-02" db="EMBL/GenBank/DDBJ databases">
        <title>The Genome Sequence of Bacteroides cellulosilyticus CL02T12C19.</title>
        <authorList>
            <consortium name="The Broad Institute Genome Sequencing Platform"/>
            <person name="Earl A."/>
            <person name="Ward D."/>
            <person name="Feldgarden M."/>
            <person name="Gevers D."/>
            <person name="Zitomersky N.L."/>
            <person name="Coyne M.J."/>
            <person name="Comstock L.E."/>
            <person name="Young S.K."/>
            <person name="Zeng Q."/>
            <person name="Gargeya S."/>
            <person name="Fitzgerald M."/>
            <person name="Haas B."/>
            <person name="Abouelleil A."/>
            <person name="Alvarado L."/>
            <person name="Arachchi H.M."/>
            <person name="Berlin A."/>
            <person name="Chapman S.B."/>
            <person name="Gearin G."/>
            <person name="Goldberg J."/>
            <person name="Griggs A."/>
            <person name="Gujja S."/>
            <person name="Hansen M."/>
            <person name="Heiman D."/>
            <person name="Howarth C."/>
            <person name="Larimer J."/>
            <person name="Lui A."/>
            <person name="MacDonald P.J.P."/>
            <person name="McCowen C."/>
            <person name="Montmayeur A."/>
            <person name="Murphy C."/>
            <person name="Neiman D."/>
            <person name="Pearson M."/>
            <person name="Priest M."/>
            <person name="Roberts A."/>
            <person name="Saif S."/>
            <person name="Shea T."/>
            <person name="Sisk P."/>
            <person name="Stolte C."/>
            <person name="Sykes S."/>
            <person name="Wortman J."/>
            <person name="Nusbaum C."/>
            <person name="Birren B."/>
        </authorList>
    </citation>
    <scope>NUCLEOTIDE SEQUENCE [LARGE SCALE GENOMIC DNA]</scope>
    <source>
        <strain evidence="5 6">CL02T12C19</strain>
    </source>
</reference>
<dbReference type="PANTHER" id="PTHR30069">
    <property type="entry name" value="TONB-DEPENDENT OUTER MEMBRANE RECEPTOR"/>
    <property type="match status" value="1"/>
</dbReference>
<comment type="caution">
    <text evidence="5">The sequence shown here is derived from an EMBL/GenBank/DDBJ whole genome shotgun (WGS) entry which is preliminary data.</text>
</comment>
<keyword evidence="2" id="KW-0472">Membrane</keyword>
<accession>I9QDU5</accession>
<protein>
    <submittedName>
        <fullName evidence="5">TonB-dependent outer membrane receptor, SusC/RagA subfamily, signature region</fullName>
    </submittedName>
</protein>
<dbReference type="SUPFAM" id="SSF49464">
    <property type="entry name" value="Carboxypeptidase regulatory domain-like"/>
    <property type="match status" value="1"/>
</dbReference>
<sequence length="320" mass="34159">MRLTIYKYICFLIFSYFFSYSSSCYAFVADDVNHRLEVFTARKSVMGRVVDEGGIPLPGATVLEKGTSNGGVTDLEGKFALTVADDAVLRFSFMGYKTQEISVKGHTFLDIVLEEDAVELDKVVVTALGIEKKEHSLSYAMSQVKSEELTRVKMPNLITSLTGKTAGVQVNQVSSGLGASAKVNIRGIRSVAGENQPLYVIDGVPMLNSTSEQAFSAIGGTANAGNRDGGDGISNLNSEDIESISILKGAPAAALYGSQAGNGVILITTKKGKSQGQRSISFSTSLMFDKASSLPEMQNRYGVSDGVDSWGGTKRLAEIR</sequence>
<dbReference type="SUPFAM" id="SSF56935">
    <property type="entry name" value="Porins"/>
    <property type="match status" value="1"/>
</dbReference>
<comment type="similarity">
    <text evidence="2">Belongs to the TonB-dependent receptor family.</text>
</comment>
<dbReference type="Gene3D" id="2.60.40.1120">
    <property type="entry name" value="Carboxypeptidase-like, regulatory domain"/>
    <property type="match status" value="1"/>
</dbReference>
<keyword evidence="2" id="KW-0998">Cell outer membrane</keyword>
<proteinExistence type="inferred from homology"/>
<evidence type="ECO:0000256" key="1">
    <source>
        <dbReference type="ARBA" id="ARBA00022729"/>
    </source>
</evidence>
<name>I9QDU5_9BACE</name>
<dbReference type="GO" id="GO:0015344">
    <property type="term" value="F:siderophore uptake transmembrane transporter activity"/>
    <property type="evidence" value="ECO:0007669"/>
    <property type="project" value="TreeGrafter"/>
</dbReference>
<keyword evidence="1 3" id="KW-0732">Signal</keyword>
<dbReference type="AlphaFoldDB" id="I9QDU5"/>
<feature type="signal peptide" evidence="3">
    <location>
        <begin position="1"/>
        <end position="26"/>
    </location>
</feature>
<dbReference type="PANTHER" id="PTHR30069:SF29">
    <property type="entry name" value="HEMOGLOBIN AND HEMOGLOBIN-HAPTOGLOBIN-BINDING PROTEIN 1-RELATED"/>
    <property type="match status" value="1"/>
</dbReference>
<feature type="domain" description="TonB-dependent receptor plug" evidence="4">
    <location>
        <begin position="137"/>
        <end position="264"/>
    </location>
</feature>
<evidence type="ECO:0000259" key="4">
    <source>
        <dbReference type="Pfam" id="PF07715"/>
    </source>
</evidence>
<keyword evidence="2" id="KW-0813">Transport</keyword>
<gene>
    <name evidence="5" type="ORF">HMPREF1062_03826</name>
</gene>
<dbReference type="GO" id="GO:0009279">
    <property type="term" value="C:cell outer membrane"/>
    <property type="evidence" value="ECO:0007669"/>
    <property type="project" value="UniProtKB-SubCell"/>
</dbReference>
<dbReference type="NCBIfam" id="TIGR04057">
    <property type="entry name" value="SusC_RagA_signa"/>
    <property type="match status" value="1"/>
</dbReference>
<feature type="chain" id="PRO_5003723818" evidence="3">
    <location>
        <begin position="27"/>
        <end position="320"/>
    </location>
</feature>
<organism evidence="5 6">
    <name type="scientific">Bacteroides cellulosilyticus CL02T12C19</name>
    <dbReference type="NCBI Taxonomy" id="997874"/>
    <lineage>
        <taxon>Bacteria</taxon>
        <taxon>Pseudomonadati</taxon>
        <taxon>Bacteroidota</taxon>
        <taxon>Bacteroidia</taxon>
        <taxon>Bacteroidales</taxon>
        <taxon>Bacteroidaceae</taxon>
        <taxon>Bacteroides</taxon>
    </lineage>
</organism>